<organism evidence="4 5">
    <name type="scientific">Corallococcus llansteffanensis</name>
    <dbReference type="NCBI Taxonomy" id="2316731"/>
    <lineage>
        <taxon>Bacteria</taxon>
        <taxon>Pseudomonadati</taxon>
        <taxon>Myxococcota</taxon>
        <taxon>Myxococcia</taxon>
        <taxon>Myxococcales</taxon>
        <taxon>Cystobacterineae</taxon>
        <taxon>Myxococcaceae</taxon>
        <taxon>Corallococcus</taxon>
    </lineage>
</organism>
<sequence length="101" mass="11192">MPIISIRFIKDVVATPEQKKELVTRMTDTFVSVLGDVVRPFTYCLIEEVPQGQWGIAGVPMPDLPFLTGETYARIYKDSSDLMKAAIAQMSVANDNDPSDP</sequence>
<evidence type="ECO:0000256" key="1">
    <source>
        <dbReference type="ARBA" id="ARBA00006723"/>
    </source>
</evidence>
<comment type="caution">
    <text evidence="4">The sequence shown here is derived from an EMBL/GenBank/DDBJ whole genome shotgun (WGS) entry which is preliminary data.</text>
</comment>
<reference evidence="5" key="1">
    <citation type="submission" date="2018-09" db="EMBL/GenBank/DDBJ databases">
        <authorList>
            <person name="Livingstone P.G."/>
            <person name="Whitworth D.E."/>
        </authorList>
    </citation>
    <scope>NUCLEOTIDE SEQUENCE [LARGE SCALE GENOMIC DNA]</scope>
    <source>
        <strain evidence="5">CA051B</strain>
    </source>
</reference>
<keyword evidence="5" id="KW-1185">Reference proteome</keyword>
<dbReference type="SUPFAM" id="SSF55331">
    <property type="entry name" value="Tautomerase/MIF"/>
    <property type="match status" value="1"/>
</dbReference>
<dbReference type="AlphaFoldDB" id="A0A3A8PS47"/>
<name>A0A3A8PS47_9BACT</name>
<dbReference type="PANTHER" id="PTHR35530">
    <property type="entry name" value="TAUTOMERASE-RELATED"/>
    <property type="match status" value="1"/>
</dbReference>
<dbReference type="InterPro" id="IPR014347">
    <property type="entry name" value="Tautomerase/MIF_sf"/>
</dbReference>
<comment type="similarity">
    <text evidence="1">Belongs to the 4-oxalocrotonate tautomerase family.</text>
</comment>
<gene>
    <name evidence="4" type="ORF">D7V93_15225</name>
</gene>
<protein>
    <recommendedName>
        <fullName evidence="3">4-oxalocrotonate tautomerase-like domain-containing protein</fullName>
    </recommendedName>
</protein>
<feature type="domain" description="4-oxalocrotonate tautomerase-like" evidence="3">
    <location>
        <begin position="2"/>
        <end position="60"/>
    </location>
</feature>
<dbReference type="PANTHER" id="PTHR35530:SF2">
    <property type="entry name" value="BSL4019 PROTEIN"/>
    <property type="match status" value="1"/>
</dbReference>
<evidence type="ECO:0000313" key="4">
    <source>
        <dbReference type="EMBL" id="RKH59296.1"/>
    </source>
</evidence>
<dbReference type="Pfam" id="PF01361">
    <property type="entry name" value="Tautomerase"/>
    <property type="match status" value="1"/>
</dbReference>
<evidence type="ECO:0000256" key="2">
    <source>
        <dbReference type="ARBA" id="ARBA00023235"/>
    </source>
</evidence>
<evidence type="ECO:0000313" key="5">
    <source>
        <dbReference type="Proteomes" id="UP000272888"/>
    </source>
</evidence>
<keyword evidence="2" id="KW-0413">Isomerase</keyword>
<dbReference type="GO" id="GO:0016853">
    <property type="term" value="F:isomerase activity"/>
    <property type="evidence" value="ECO:0007669"/>
    <property type="project" value="UniProtKB-KW"/>
</dbReference>
<dbReference type="RefSeq" id="WP_120644107.1">
    <property type="nucleotide sequence ID" value="NZ_RAWB01000137.1"/>
</dbReference>
<evidence type="ECO:0000259" key="3">
    <source>
        <dbReference type="Pfam" id="PF01361"/>
    </source>
</evidence>
<dbReference type="EMBL" id="RAWB01000137">
    <property type="protein sequence ID" value="RKH59296.1"/>
    <property type="molecule type" value="Genomic_DNA"/>
</dbReference>
<proteinExistence type="inferred from homology"/>
<dbReference type="InterPro" id="IPR004370">
    <property type="entry name" value="4-OT-like_dom"/>
</dbReference>
<dbReference type="Gene3D" id="3.30.429.10">
    <property type="entry name" value="Macrophage Migration Inhibitory Factor"/>
    <property type="match status" value="1"/>
</dbReference>
<accession>A0A3A8PS47</accession>
<dbReference type="Proteomes" id="UP000272888">
    <property type="component" value="Unassembled WGS sequence"/>
</dbReference>